<evidence type="ECO:0000313" key="14">
    <source>
        <dbReference type="Proteomes" id="UP000000689"/>
    </source>
</evidence>
<dbReference type="GO" id="GO:0005778">
    <property type="term" value="C:peroxisomal membrane"/>
    <property type="evidence" value="ECO:0007669"/>
    <property type="project" value="TreeGrafter"/>
</dbReference>
<accession>G0WDQ2</accession>
<dbReference type="FunFam" id="1.10.8.60:FF:000039">
    <property type="entry name" value="peroxisome biogenesis factor 6"/>
    <property type="match status" value="1"/>
</dbReference>
<keyword evidence="14" id="KW-1185">Reference proteome</keyword>
<evidence type="ECO:0000313" key="13">
    <source>
        <dbReference type="EMBL" id="CCD25913.2"/>
    </source>
</evidence>
<evidence type="ECO:0000259" key="12">
    <source>
        <dbReference type="SMART" id="SM00382"/>
    </source>
</evidence>
<dbReference type="GO" id="GO:0016887">
    <property type="term" value="F:ATP hydrolysis activity"/>
    <property type="evidence" value="ECO:0007669"/>
    <property type="project" value="EnsemblFungi"/>
</dbReference>
<dbReference type="Gene3D" id="1.10.8.60">
    <property type="match status" value="2"/>
</dbReference>
<dbReference type="GeneID" id="11497309"/>
<dbReference type="SMART" id="SM00382">
    <property type="entry name" value="AAA"/>
    <property type="match status" value="1"/>
</dbReference>
<keyword evidence="2" id="KW-0962">Peroxisome biogenesis</keyword>
<dbReference type="OrthoDB" id="5553750at2759"/>
<dbReference type="InterPro" id="IPR047533">
    <property type="entry name" value="RecA-like_PEX6_r2"/>
</dbReference>
<dbReference type="Proteomes" id="UP000000689">
    <property type="component" value="Chromosome 7"/>
</dbReference>
<dbReference type="InterPro" id="IPR003593">
    <property type="entry name" value="AAA+_ATPase"/>
</dbReference>
<dbReference type="AlphaFoldDB" id="G0WDQ2"/>
<comment type="function">
    <text evidence="10">Component of the PEX1-PEX6 AAA ATPase complex, a protein dislocase complex that mediates the ATP-dependent extraction of the PEX5 receptor from peroxisomal membranes, an essential step for PEX5 recycling. Specifically recognizes PEX5 monoubiquitinated at 'Cys-6', and pulls it out of the peroxisome lumen through the PEX2-PEX10-PEX12 retrotranslocation channel. Extraction by the PEX1-PEX6 AAA ATPase complex is accompanied by unfolding of the TPR repeats and release of bound cargo from PEX5.</text>
</comment>
<dbReference type="EMBL" id="HE580273">
    <property type="protein sequence ID" value="CCD25913.2"/>
    <property type="molecule type" value="Genomic_DNA"/>
</dbReference>
<dbReference type="PANTHER" id="PTHR23077">
    <property type="entry name" value="AAA-FAMILY ATPASE"/>
    <property type="match status" value="1"/>
</dbReference>
<feature type="domain" description="AAA+ ATPase" evidence="12">
    <location>
        <begin position="796"/>
        <end position="935"/>
    </location>
</feature>
<dbReference type="OMA" id="DSMLNAM"/>
<keyword evidence="6" id="KW-0472">Membrane</keyword>
<dbReference type="GO" id="GO:0043335">
    <property type="term" value="P:protein unfolding"/>
    <property type="evidence" value="ECO:0007669"/>
    <property type="project" value="EnsemblFungi"/>
</dbReference>
<evidence type="ECO:0000256" key="9">
    <source>
        <dbReference type="ARBA" id="ARBA00034920"/>
    </source>
</evidence>
<dbReference type="InterPro" id="IPR027417">
    <property type="entry name" value="P-loop_NTPase"/>
</dbReference>
<evidence type="ECO:0000256" key="5">
    <source>
        <dbReference type="ARBA" id="ARBA00022840"/>
    </source>
</evidence>
<dbReference type="GO" id="GO:0016562">
    <property type="term" value="P:protein import into peroxisome matrix, receptor recycling"/>
    <property type="evidence" value="ECO:0007669"/>
    <property type="project" value="EnsemblFungi"/>
</dbReference>
<dbReference type="Pfam" id="PF00004">
    <property type="entry name" value="AAA"/>
    <property type="match status" value="2"/>
</dbReference>
<dbReference type="SUPFAM" id="SSF52540">
    <property type="entry name" value="P-loop containing nucleoside triphosphate hydrolases"/>
    <property type="match status" value="2"/>
</dbReference>
<evidence type="ECO:0000256" key="7">
    <source>
        <dbReference type="ARBA" id="ARBA00029433"/>
    </source>
</evidence>
<evidence type="ECO:0000256" key="2">
    <source>
        <dbReference type="ARBA" id="ARBA00022593"/>
    </source>
</evidence>
<dbReference type="CDD" id="cd19527">
    <property type="entry name" value="RecA-like_PEX6_r2"/>
    <property type="match status" value="1"/>
</dbReference>
<protein>
    <recommendedName>
        <fullName evidence="8">Peroxisomal ATPase PEX6</fullName>
    </recommendedName>
    <alternativeName>
        <fullName evidence="9">Peroxin-6</fullName>
    </alternativeName>
</protein>
<organism evidence="13 14">
    <name type="scientific">Naumovozyma dairenensis (strain ATCC 10597 / BCRC 20456 / CBS 421 / NBRC 0211 / NRRL Y-12639)</name>
    <name type="common">Saccharomyces dairenensis</name>
    <dbReference type="NCBI Taxonomy" id="1071378"/>
    <lineage>
        <taxon>Eukaryota</taxon>
        <taxon>Fungi</taxon>
        <taxon>Dikarya</taxon>
        <taxon>Ascomycota</taxon>
        <taxon>Saccharomycotina</taxon>
        <taxon>Saccharomycetes</taxon>
        <taxon>Saccharomycetales</taxon>
        <taxon>Saccharomycetaceae</taxon>
        <taxon>Naumovozyma</taxon>
    </lineage>
</organism>
<dbReference type="GO" id="GO:0012505">
    <property type="term" value="C:endomembrane system"/>
    <property type="evidence" value="ECO:0007669"/>
    <property type="project" value="UniProtKB-SubCell"/>
</dbReference>
<comment type="subcellular location">
    <subcellularLocation>
        <location evidence="7">Endomembrane system</location>
        <topology evidence="7">Peripheral membrane protein</topology>
        <orientation evidence="7">Cytoplasmic side</orientation>
    </subcellularLocation>
</comment>
<dbReference type="InterPro" id="IPR003959">
    <property type="entry name" value="ATPase_AAA_core"/>
</dbReference>
<keyword evidence="5" id="KW-0067">ATP-binding</keyword>
<dbReference type="InterPro" id="IPR003960">
    <property type="entry name" value="ATPase_AAA_CS"/>
</dbReference>
<keyword evidence="4" id="KW-0378">Hydrolase</keyword>
<evidence type="ECO:0000256" key="11">
    <source>
        <dbReference type="ARBA" id="ARBA00048778"/>
    </source>
</evidence>
<dbReference type="GO" id="GO:0140318">
    <property type="term" value="F:protein transporter activity"/>
    <property type="evidence" value="ECO:0007669"/>
    <property type="project" value="EnsemblFungi"/>
</dbReference>
<sequence>MLQASLLFDFTNQCGQCEVSGDVFHEWSKQNISTMQTYASIELPSYTYETKRFVVYCTLNESLNRNTIKIPAKLARVFTKTPAIESCSFVHHHDLQPPTLETVSILLKSTLYAKLMKLNSSREKLEFLRLKYHIEDMKTVIHSHDILDYSLCEVLTCSPFSQGVIDFNETQIIFVSSSDKKNNQLCATPNNIPIKALSLSKSQNTNLIVKLQCLMKSIPRELMIPTPSSTDDDSLFAFTDVQTFINLNITSGSFVKLSQIVGNNYQENATSCIVRLFLLLEPNDFKTNRIIYISPRICSNFPNDNTIKITPYDSFNINKVPVATKVSISRVGSWNNSQKLYQNIIFNNLKIFFLSKKRILQIGDLLPITFDSNFALLLNDTNDDDHDDDDDGDDGADIDNDDQQEVDSLVWFRIENVEFQDYKPDSTNAKVQFVIDPLQTKLSTSKFIKYPKLPLSKYEYKRFFNLPSIFPYDQGSIFPYAKQLSDILESSLFYAEKDIPMNISILLYSNHPNVGKKTLVKHTADWLGFHLLEIDCSSLPLNNGSLDSTNKILGSIRAKIENVLSYTTSTIITLSNLEYILSKTDPNQDPESTKLSQTMDLGINEIINHFTTNFKGVVFIIIMNNIDILPQNIRTKLKFEYLIPVPNEDQRLAIFQWYLTQEQLNNQKNKNSYKFKLSNNVNVSNLALHSASLTPLAIKSIVQTAKYKALKDRQEEENTDTGMIMWDNNYIFITMEHLQYAMDQAREGFSMSIGAPKIPKVTWDDIGGVELIKDEIMDTIDMPLRHPELFATGMKKRSGILFYGPPGTGKTLMAKAIASNFSLNFFSVKGPELLNMYIGESEANVRKVFQRARDAKPCVIFFDEIDSVAPKRGNQGDSGGVMDRIVSQLLAELDGMSTGDDGIFIIGATNRPDLLDEALLRPGRFDKLLYLGVPDTNEKQLNILKALTRKFTLHENVKLPILADKCPFNYTGADFYALCSDSMLNAMTRIASEIDEKVETYNKENGKGISIRYWFDNVATEEDTNVIVNMEDFIKAIKELKPSVSQDELDHYLSIKQNFEGASPSPSY</sequence>
<dbReference type="STRING" id="1071378.G0WDQ2"/>
<dbReference type="Pfam" id="PF23315">
    <property type="entry name" value="PEX6_4th"/>
    <property type="match status" value="1"/>
</dbReference>
<dbReference type="InterPro" id="IPR015415">
    <property type="entry name" value="Spast_Vps4_C"/>
</dbReference>
<evidence type="ECO:0000256" key="10">
    <source>
        <dbReference type="ARBA" id="ARBA00045342"/>
    </source>
</evidence>
<dbReference type="InterPro" id="IPR050168">
    <property type="entry name" value="AAA_ATPase_domain"/>
</dbReference>
<dbReference type="GO" id="GO:0005524">
    <property type="term" value="F:ATP binding"/>
    <property type="evidence" value="ECO:0007669"/>
    <property type="project" value="UniProtKB-KW"/>
</dbReference>
<dbReference type="Gene3D" id="3.40.50.300">
    <property type="entry name" value="P-loop containing nucleotide triphosphate hydrolases"/>
    <property type="match status" value="2"/>
</dbReference>
<dbReference type="Pfam" id="PF23111">
    <property type="entry name" value="N1_PEX6"/>
    <property type="match status" value="1"/>
</dbReference>
<dbReference type="InterPro" id="IPR056995">
    <property type="entry name" value="PEX6_4th_dom"/>
</dbReference>
<evidence type="ECO:0000256" key="8">
    <source>
        <dbReference type="ARBA" id="ARBA00034811"/>
    </source>
</evidence>
<dbReference type="eggNOG" id="KOG0736">
    <property type="taxonomic scope" value="Eukaryota"/>
</dbReference>
<dbReference type="GO" id="GO:0005829">
    <property type="term" value="C:cytosol"/>
    <property type="evidence" value="ECO:0007669"/>
    <property type="project" value="EnsemblFungi"/>
</dbReference>
<proteinExistence type="inferred from homology"/>
<evidence type="ECO:0000256" key="6">
    <source>
        <dbReference type="ARBA" id="ARBA00023136"/>
    </source>
</evidence>
<comment type="catalytic activity">
    <reaction evidence="11">
        <text>ATP + H2O = ADP + phosphate + H(+)</text>
        <dbReference type="Rhea" id="RHEA:13065"/>
        <dbReference type="ChEBI" id="CHEBI:15377"/>
        <dbReference type="ChEBI" id="CHEBI:15378"/>
        <dbReference type="ChEBI" id="CHEBI:30616"/>
        <dbReference type="ChEBI" id="CHEBI:43474"/>
        <dbReference type="ChEBI" id="CHEBI:456216"/>
    </reaction>
    <physiologicalReaction direction="left-to-right" evidence="11">
        <dbReference type="Rhea" id="RHEA:13066"/>
    </physiologicalReaction>
</comment>
<evidence type="ECO:0000256" key="3">
    <source>
        <dbReference type="ARBA" id="ARBA00022741"/>
    </source>
</evidence>
<dbReference type="RefSeq" id="XP_003671156.2">
    <property type="nucleotide sequence ID" value="XM_003671108.2"/>
</dbReference>
<dbReference type="GO" id="GO:1904949">
    <property type="term" value="C:ATPase complex"/>
    <property type="evidence" value="ECO:0007669"/>
    <property type="project" value="EnsemblFungi"/>
</dbReference>
<dbReference type="KEGG" id="ndi:NDAI_0G01370"/>
<keyword evidence="3" id="KW-0547">Nucleotide-binding</keyword>
<dbReference type="PANTHER" id="PTHR23077:SF9">
    <property type="entry name" value="PEROXISOMAL ATPASE PEX6"/>
    <property type="match status" value="1"/>
</dbReference>
<dbReference type="PROSITE" id="PS00674">
    <property type="entry name" value="AAA"/>
    <property type="match status" value="1"/>
</dbReference>
<gene>
    <name evidence="13" type="primary">NDAI0G01370</name>
    <name evidence="13" type="ordered locus">NDAI_0G01370</name>
</gene>
<comment type="similarity">
    <text evidence="1">Belongs to the AAA ATPase family.</text>
</comment>
<dbReference type="HOGENOM" id="CLU_000688_0_4_1"/>
<name>G0WDQ2_NAUDC</name>
<evidence type="ECO:0000256" key="4">
    <source>
        <dbReference type="ARBA" id="ARBA00022801"/>
    </source>
</evidence>
<dbReference type="FunFam" id="3.40.50.300:FF:000109">
    <property type="entry name" value="Peroxisomal biogenesis factor 6"/>
    <property type="match status" value="1"/>
</dbReference>
<dbReference type="Pfam" id="PF09336">
    <property type="entry name" value="Vps4_C"/>
    <property type="match status" value="1"/>
</dbReference>
<evidence type="ECO:0000256" key="1">
    <source>
        <dbReference type="ARBA" id="ARBA00006914"/>
    </source>
</evidence>
<reference evidence="13 14" key="1">
    <citation type="journal article" date="2011" name="Proc. Natl. Acad. Sci. U.S.A.">
        <title>Evolutionary erosion of yeast sex chromosomes by mating-type switching accidents.</title>
        <authorList>
            <person name="Gordon J.L."/>
            <person name="Armisen D."/>
            <person name="Proux-Wera E."/>
            <person name="Oheigeartaigh S.S."/>
            <person name="Byrne K.P."/>
            <person name="Wolfe K.H."/>
        </authorList>
    </citation>
    <scope>NUCLEOTIDE SEQUENCE [LARGE SCALE GENOMIC DNA]</scope>
    <source>
        <strain evidence="14">ATCC 10597 / BCRC 20456 / CBS 421 / NBRC 0211 / NRRL Y-12639</strain>
    </source>
</reference>